<dbReference type="GO" id="GO:0009279">
    <property type="term" value="C:cell outer membrane"/>
    <property type="evidence" value="ECO:0007669"/>
    <property type="project" value="UniProtKB-SubCell"/>
</dbReference>
<name>A0A7C6ECY1_UNCW3</name>
<accession>A0A7C6ECY1</accession>
<proteinExistence type="predicted"/>
<gene>
    <name evidence="7" type="ORF">ENW73_02385</name>
</gene>
<organism evidence="7">
    <name type="scientific">candidate division WOR-3 bacterium</name>
    <dbReference type="NCBI Taxonomy" id="2052148"/>
    <lineage>
        <taxon>Bacteria</taxon>
        <taxon>Bacteria division WOR-3</taxon>
    </lineage>
</organism>
<dbReference type="InterPro" id="IPR006665">
    <property type="entry name" value="OmpA-like"/>
</dbReference>
<dbReference type="SUPFAM" id="SSF103088">
    <property type="entry name" value="OmpA-like"/>
    <property type="match status" value="1"/>
</dbReference>
<comment type="caution">
    <text evidence="7">The sequence shown here is derived from an EMBL/GenBank/DDBJ whole genome shotgun (WGS) entry which is preliminary data.</text>
</comment>
<dbReference type="CDD" id="cd07185">
    <property type="entry name" value="OmpA_C-like"/>
    <property type="match status" value="1"/>
</dbReference>
<dbReference type="PROSITE" id="PS51123">
    <property type="entry name" value="OMPA_2"/>
    <property type="match status" value="1"/>
</dbReference>
<protein>
    <submittedName>
        <fullName evidence="7">Peptidoglycan-associated lipoprotein</fullName>
    </submittedName>
</protein>
<comment type="subcellular location">
    <subcellularLocation>
        <location evidence="1">Cell outer membrane</location>
    </subcellularLocation>
</comment>
<keyword evidence="5" id="KW-0812">Transmembrane</keyword>
<keyword evidence="2 4" id="KW-0472">Membrane</keyword>
<dbReference type="InterPro" id="IPR006664">
    <property type="entry name" value="OMP_bac"/>
</dbReference>
<dbReference type="AlphaFoldDB" id="A0A7C6ECY1"/>
<dbReference type="PANTHER" id="PTHR30329:SF21">
    <property type="entry name" value="LIPOPROTEIN YIAD-RELATED"/>
    <property type="match status" value="1"/>
</dbReference>
<keyword evidence="7" id="KW-0449">Lipoprotein</keyword>
<evidence type="ECO:0000313" key="7">
    <source>
        <dbReference type="EMBL" id="HHS51702.1"/>
    </source>
</evidence>
<evidence type="ECO:0000259" key="6">
    <source>
        <dbReference type="PROSITE" id="PS51123"/>
    </source>
</evidence>
<dbReference type="EMBL" id="DTLI01000057">
    <property type="protein sequence ID" value="HHS51702.1"/>
    <property type="molecule type" value="Genomic_DNA"/>
</dbReference>
<feature type="domain" description="OmpA-like" evidence="6">
    <location>
        <begin position="70"/>
        <end position="182"/>
    </location>
</feature>
<evidence type="ECO:0000256" key="1">
    <source>
        <dbReference type="ARBA" id="ARBA00004442"/>
    </source>
</evidence>
<dbReference type="InterPro" id="IPR036737">
    <property type="entry name" value="OmpA-like_sf"/>
</dbReference>
<feature type="transmembrane region" description="Helical" evidence="5">
    <location>
        <begin position="25"/>
        <end position="44"/>
    </location>
</feature>
<dbReference type="Gene3D" id="3.30.1330.60">
    <property type="entry name" value="OmpA-like domain"/>
    <property type="match status" value="1"/>
</dbReference>
<evidence type="ECO:0000256" key="2">
    <source>
        <dbReference type="ARBA" id="ARBA00023136"/>
    </source>
</evidence>
<evidence type="ECO:0000256" key="3">
    <source>
        <dbReference type="ARBA" id="ARBA00023237"/>
    </source>
</evidence>
<evidence type="ECO:0000256" key="5">
    <source>
        <dbReference type="SAM" id="Phobius"/>
    </source>
</evidence>
<keyword evidence="3" id="KW-0998">Cell outer membrane</keyword>
<sequence length="182" mass="20640">MCQCNNLIEAAVTDFNKEDKMKQTAKILTILIAFVFLAVAVGCAKKVVKKEEPIPPPIEEEKEVEAPPIEKKPAEVTLATIYFDFDRSDIRPGDAKILENNARILKDNPDVKIMIEGHCCPIGTSEYNMALGWRRANSARDYLVKLGISKDRLSTISYGEERLVTTVEAEYWKNRRCEFKSQ</sequence>
<evidence type="ECO:0000256" key="4">
    <source>
        <dbReference type="PROSITE-ProRule" id="PRU00473"/>
    </source>
</evidence>
<dbReference type="Pfam" id="PF00691">
    <property type="entry name" value="OmpA"/>
    <property type="match status" value="1"/>
</dbReference>
<keyword evidence="5" id="KW-1133">Transmembrane helix</keyword>
<dbReference type="PRINTS" id="PR01021">
    <property type="entry name" value="OMPADOMAIN"/>
</dbReference>
<dbReference type="PANTHER" id="PTHR30329">
    <property type="entry name" value="STATOR ELEMENT OF FLAGELLAR MOTOR COMPLEX"/>
    <property type="match status" value="1"/>
</dbReference>
<reference evidence="7" key="1">
    <citation type="journal article" date="2020" name="mSystems">
        <title>Genome- and Community-Level Interaction Insights into Carbon Utilization and Element Cycling Functions of Hydrothermarchaeota in Hydrothermal Sediment.</title>
        <authorList>
            <person name="Zhou Z."/>
            <person name="Liu Y."/>
            <person name="Xu W."/>
            <person name="Pan J."/>
            <person name="Luo Z.H."/>
            <person name="Li M."/>
        </authorList>
    </citation>
    <scope>NUCLEOTIDE SEQUENCE [LARGE SCALE GENOMIC DNA]</scope>
    <source>
        <strain evidence="7">SpSt-876</strain>
    </source>
</reference>
<dbReference type="InterPro" id="IPR050330">
    <property type="entry name" value="Bact_OuterMem_StrucFunc"/>
</dbReference>